<gene>
    <name evidence="3" type="ORF">AFUS01_LOCUS14280</name>
</gene>
<evidence type="ECO:0000256" key="2">
    <source>
        <dbReference type="SAM" id="Phobius"/>
    </source>
</evidence>
<feature type="region of interest" description="Disordered" evidence="1">
    <location>
        <begin position="281"/>
        <end position="355"/>
    </location>
</feature>
<feature type="compositionally biased region" description="Basic and acidic residues" evidence="1">
    <location>
        <begin position="281"/>
        <end position="294"/>
    </location>
</feature>
<evidence type="ECO:0000313" key="3">
    <source>
        <dbReference type="EMBL" id="CAG7725316.1"/>
    </source>
</evidence>
<proteinExistence type="predicted"/>
<feature type="compositionally biased region" description="Polar residues" evidence="1">
    <location>
        <begin position="346"/>
        <end position="355"/>
    </location>
</feature>
<evidence type="ECO:0000256" key="1">
    <source>
        <dbReference type="SAM" id="MobiDB-lite"/>
    </source>
</evidence>
<dbReference type="Proteomes" id="UP000708208">
    <property type="component" value="Unassembled WGS sequence"/>
</dbReference>
<dbReference type="AlphaFoldDB" id="A0A8J2JVI4"/>
<feature type="compositionally biased region" description="Polar residues" evidence="1">
    <location>
        <begin position="308"/>
        <end position="321"/>
    </location>
</feature>
<feature type="non-terminal residue" evidence="3">
    <location>
        <position position="1"/>
    </location>
</feature>
<accession>A0A8J2JVI4</accession>
<name>A0A8J2JVI4_9HEXA</name>
<organism evidence="3 4">
    <name type="scientific">Allacma fusca</name>
    <dbReference type="NCBI Taxonomy" id="39272"/>
    <lineage>
        <taxon>Eukaryota</taxon>
        <taxon>Metazoa</taxon>
        <taxon>Ecdysozoa</taxon>
        <taxon>Arthropoda</taxon>
        <taxon>Hexapoda</taxon>
        <taxon>Collembola</taxon>
        <taxon>Symphypleona</taxon>
        <taxon>Sminthuridae</taxon>
        <taxon>Allacma</taxon>
    </lineage>
</organism>
<dbReference type="EMBL" id="CAJVCH010120359">
    <property type="protein sequence ID" value="CAG7725316.1"/>
    <property type="molecule type" value="Genomic_DNA"/>
</dbReference>
<comment type="caution">
    <text evidence="3">The sequence shown here is derived from an EMBL/GenBank/DDBJ whole genome shotgun (WGS) entry which is preliminary data.</text>
</comment>
<keyword evidence="2" id="KW-0472">Membrane</keyword>
<reference evidence="3" key="1">
    <citation type="submission" date="2021-06" db="EMBL/GenBank/DDBJ databases">
        <authorList>
            <person name="Hodson N. C."/>
            <person name="Mongue J. A."/>
            <person name="Jaron S. K."/>
        </authorList>
    </citation>
    <scope>NUCLEOTIDE SEQUENCE</scope>
</reference>
<keyword evidence="4" id="KW-1185">Reference proteome</keyword>
<evidence type="ECO:0000313" key="4">
    <source>
        <dbReference type="Proteomes" id="UP000708208"/>
    </source>
</evidence>
<sequence length="355" mass="39768">TEYLVSNLKSTGRYEVRVVGENSYGKQTAAFAFDSADLVESKPSQSWGPKNGANDPFQNDISNYLGQDGMGERSSSWDLHVVVPIVSGIICTLAMFVCLGVVIQRRRYMGYRAASHNKSKGSLTEFYGTVMRPCSESDDGCQLATNNQVYFPTPQRKLESFVNHSEEDQGGGGETYYEICPYATFSMPGHQNPNVCLETSGVHLKTSNHAGNSYYCQMPDRKPALSKTDFHRLASSHINNSNDAFNLEISCISNQQTLPLGSAYDQETSFDTYSLRRNHLREDASDTDDEDRKHVPSRYKNRRGFQTRGDSSTESPDNSPLPTKRRGHHRNRGDSLGHRRKKSVAENPNSPRWNP</sequence>
<protein>
    <submittedName>
        <fullName evidence="3">Uncharacterized protein</fullName>
    </submittedName>
</protein>
<keyword evidence="2" id="KW-1133">Transmembrane helix</keyword>
<feature type="transmembrane region" description="Helical" evidence="2">
    <location>
        <begin position="81"/>
        <end position="103"/>
    </location>
</feature>
<feature type="compositionally biased region" description="Basic residues" evidence="1">
    <location>
        <begin position="295"/>
        <end position="305"/>
    </location>
</feature>
<keyword evidence="2" id="KW-0812">Transmembrane</keyword>